<evidence type="ECO:0000313" key="2">
    <source>
        <dbReference type="EMBL" id="KLK89724.1"/>
    </source>
</evidence>
<dbReference type="Pfam" id="PF02423">
    <property type="entry name" value="OCD_Mu_crystall"/>
    <property type="match status" value="1"/>
</dbReference>
<dbReference type="InterPro" id="IPR003462">
    <property type="entry name" value="ODC_Mu_crystall"/>
</dbReference>
<proteinExistence type="inferred from homology"/>
<dbReference type="PANTHER" id="PTHR13812:SF19">
    <property type="entry name" value="KETIMINE REDUCTASE MU-CRYSTALLIN"/>
    <property type="match status" value="1"/>
</dbReference>
<dbReference type="GO" id="GO:0005737">
    <property type="term" value="C:cytoplasm"/>
    <property type="evidence" value="ECO:0007669"/>
    <property type="project" value="TreeGrafter"/>
</dbReference>
<dbReference type="Gene3D" id="3.40.50.720">
    <property type="entry name" value="NAD(P)-binding Rossmann-like Domain"/>
    <property type="match status" value="1"/>
</dbReference>
<dbReference type="EMBL" id="LCYG01000127">
    <property type="protein sequence ID" value="KLK89724.1"/>
    <property type="molecule type" value="Genomic_DNA"/>
</dbReference>
<dbReference type="STRING" id="1225564.AA309_29865"/>
<name>A0A0H1R3S7_9HYPH</name>
<dbReference type="AlphaFoldDB" id="A0A0H1R3S7"/>
<dbReference type="Proteomes" id="UP000035489">
    <property type="component" value="Unassembled WGS sequence"/>
</dbReference>
<evidence type="ECO:0000313" key="3">
    <source>
        <dbReference type="Proteomes" id="UP000035489"/>
    </source>
</evidence>
<accession>A0A0H1R3S7</accession>
<protein>
    <recommendedName>
        <fullName evidence="4">Ornithine cyclodeaminase</fullName>
    </recommendedName>
</protein>
<dbReference type="SUPFAM" id="SSF51735">
    <property type="entry name" value="NAD(P)-binding Rossmann-fold domains"/>
    <property type="match status" value="1"/>
</dbReference>
<dbReference type="PIRSF" id="PIRSF001439">
    <property type="entry name" value="CryM"/>
    <property type="match status" value="1"/>
</dbReference>
<comment type="similarity">
    <text evidence="1">Belongs to the ornithine cyclodeaminase/mu-crystallin family.</text>
</comment>
<organism evidence="2 3">
    <name type="scientific">Microvirga vignae</name>
    <dbReference type="NCBI Taxonomy" id="1225564"/>
    <lineage>
        <taxon>Bacteria</taxon>
        <taxon>Pseudomonadati</taxon>
        <taxon>Pseudomonadota</taxon>
        <taxon>Alphaproteobacteria</taxon>
        <taxon>Hyphomicrobiales</taxon>
        <taxon>Methylobacteriaceae</taxon>
        <taxon>Microvirga</taxon>
    </lineage>
</organism>
<dbReference type="RefSeq" id="WP_047192665.1">
    <property type="nucleotide sequence ID" value="NZ_LCYG01000127.1"/>
</dbReference>
<dbReference type="PANTHER" id="PTHR13812">
    <property type="entry name" value="KETIMINE REDUCTASE MU-CRYSTALLIN"/>
    <property type="match status" value="1"/>
</dbReference>
<dbReference type="PATRIC" id="fig|1225564.3.peg.717"/>
<evidence type="ECO:0008006" key="4">
    <source>
        <dbReference type="Google" id="ProtNLM"/>
    </source>
</evidence>
<gene>
    <name evidence="2" type="ORF">AA309_29865</name>
</gene>
<keyword evidence="3" id="KW-1185">Reference proteome</keyword>
<reference evidence="2 3" key="1">
    <citation type="submission" date="2015-05" db="EMBL/GenBank/DDBJ databases">
        <title>Draft genome sequence of Microvirga vignae strain BR3299, a novel nitrogen fixing bacteria isolated from Brazil semi-aired region.</title>
        <authorList>
            <person name="Zilli J.E."/>
            <person name="Passos S.R."/>
            <person name="Leite J."/>
            <person name="Baldani J.I."/>
            <person name="Xavier G.R."/>
            <person name="Rumjaneck N.G."/>
            <person name="Simoes-Araujo J.L."/>
        </authorList>
    </citation>
    <scope>NUCLEOTIDE SEQUENCE [LARGE SCALE GENOMIC DNA]</scope>
    <source>
        <strain evidence="2 3">BR3299</strain>
    </source>
</reference>
<sequence length="318" mass="33953">MKQLHPAWLDAAAVENLAKRINAVAAMRELFQAHGQGRAVQPPQVLTLLPDDRGDFITYSGILAADGVFGVKVSPYVITPSGGRVTATTMLLSVETGQPLLFCDSLALTTERTAATTALAVDLLARPDAVNLTIVGSGSIALAHLRHALPLRAWTRIRIHSRNISAKKDALVARFGEIRPVPEIVDDCSLAVADADVVLLCTSSGTPVISTEHIKPGMLVTSISTNVARAHEIPPETLEGMNVYCDNRSTTPLIAGEMVLAAESGWSRDDIRGDLGDLACGKAQAPLPDRPSFFRSMGLGIEDVKMALEIYRLNSQTS</sequence>
<dbReference type="InterPro" id="IPR036291">
    <property type="entry name" value="NAD(P)-bd_dom_sf"/>
</dbReference>
<dbReference type="Gene3D" id="3.30.1780.10">
    <property type="entry name" value="ornithine cyclodeaminase, domain 1"/>
    <property type="match status" value="1"/>
</dbReference>
<dbReference type="OrthoDB" id="9785971at2"/>
<evidence type="ECO:0000256" key="1">
    <source>
        <dbReference type="ARBA" id="ARBA00008903"/>
    </source>
</evidence>
<comment type="caution">
    <text evidence="2">The sequence shown here is derived from an EMBL/GenBank/DDBJ whole genome shotgun (WGS) entry which is preliminary data.</text>
</comment>
<dbReference type="InterPro" id="IPR023401">
    <property type="entry name" value="ODC_N"/>
</dbReference>